<evidence type="ECO:0000256" key="1">
    <source>
        <dbReference type="SAM" id="MobiDB-lite"/>
    </source>
</evidence>
<keyword evidence="3" id="KW-1185">Reference proteome</keyword>
<gene>
    <name evidence="2" type="ORF">L207DRAFT_613106</name>
</gene>
<protein>
    <submittedName>
        <fullName evidence="2">Uncharacterized protein</fullName>
    </submittedName>
</protein>
<reference evidence="2 3" key="1">
    <citation type="submission" date="2016-04" db="EMBL/GenBank/DDBJ databases">
        <title>A degradative enzymes factory behind the ericoid mycorrhizal symbiosis.</title>
        <authorList>
            <consortium name="DOE Joint Genome Institute"/>
            <person name="Martino E."/>
            <person name="Morin E."/>
            <person name="Grelet G."/>
            <person name="Kuo A."/>
            <person name="Kohler A."/>
            <person name="Daghino S."/>
            <person name="Barry K."/>
            <person name="Choi C."/>
            <person name="Cichocki N."/>
            <person name="Clum A."/>
            <person name="Copeland A."/>
            <person name="Hainaut M."/>
            <person name="Haridas S."/>
            <person name="Labutti K."/>
            <person name="Lindquist E."/>
            <person name="Lipzen A."/>
            <person name="Khouja H.-R."/>
            <person name="Murat C."/>
            <person name="Ohm R."/>
            <person name="Olson A."/>
            <person name="Spatafora J."/>
            <person name="Veneault-Fourrey C."/>
            <person name="Henrissat B."/>
            <person name="Grigoriev I."/>
            <person name="Martin F."/>
            <person name="Perotto S."/>
        </authorList>
    </citation>
    <scope>NUCLEOTIDE SEQUENCE [LARGE SCALE GENOMIC DNA]</scope>
    <source>
        <strain evidence="2 3">F</strain>
    </source>
</reference>
<feature type="region of interest" description="Disordered" evidence="1">
    <location>
        <begin position="194"/>
        <end position="216"/>
    </location>
</feature>
<accession>A0A2J6S6U6</accession>
<dbReference type="AlphaFoldDB" id="A0A2J6S6U6"/>
<evidence type="ECO:0000313" key="3">
    <source>
        <dbReference type="Proteomes" id="UP000235786"/>
    </source>
</evidence>
<organism evidence="2 3">
    <name type="scientific">Hyaloscypha variabilis (strain UAMH 11265 / GT02V1 / F)</name>
    <name type="common">Meliniomyces variabilis</name>
    <dbReference type="NCBI Taxonomy" id="1149755"/>
    <lineage>
        <taxon>Eukaryota</taxon>
        <taxon>Fungi</taxon>
        <taxon>Dikarya</taxon>
        <taxon>Ascomycota</taxon>
        <taxon>Pezizomycotina</taxon>
        <taxon>Leotiomycetes</taxon>
        <taxon>Helotiales</taxon>
        <taxon>Hyaloscyphaceae</taxon>
        <taxon>Hyaloscypha</taxon>
        <taxon>Hyaloscypha variabilis</taxon>
    </lineage>
</organism>
<name>A0A2J6S6U6_HYAVF</name>
<sequence>MSATSLYEKGGISSPNLAVPTQWSQWEWDAQLSTYNRYRLDVQGGYEFEYDISGPFRLDDEEEEVDSLNGQASSYFPTVTSDQHGGFNKAPNHVVNHETSTTFQDEQIYGVGSTVALTAQVDDDNYGFSSLQINEINENNGWSVGANNSFIYPAHLFHPAAASSQFGQPLYGSYGSQSTYAPFSPVTPHAYISASHSHDPVSRTKSEPAYQTVGIP</sequence>
<evidence type="ECO:0000313" key="2">
    <source>
        <dbReference type="EMBL" id="PMD46482.1"/>
    </source>
</evidence>
<feature type="compositionally biased region" description="Basic and acidic residues" evidence="1">
    <location>
        <begin position="196"/>
        <end position="206"/>
    </location>
</feature>
<dbReference type="Proteomes" id="UP000235786">
    <property type="component" value="Unassembled WGS sequence"/>
</dbReference>
<proteinExistence type="predicted"/>
<dbReference type="EMBL" id="KZ613939">
    <property type="protein sequence ID" value="PMD46482.1"/>
    <property type="molecule type" value="Genomic_DNA"/>
</dbReference>